<evidence type="ECO:0000313" key="1">
    <source>
        <dbReference type="EMBL" id="GIX89363.1"/>
    </source>
</evidence>
<name>A0AAV4NYD2_CAEEX</name>
<organism evidence="1 2">
    <name type="scientific">Caerostris extrusa</name>
    <name type="common">Bark spider</name>
    <name type="synonym">Caerostris bankana</name>
    <dbReference type="NCBI Taxonomy" id="172846"/>
    <lineage>
        <taxon>Eukaryota</taxon>
        <taxon>Metazoa</taxon>
        <taxon>Ecdysozoa</taxon>
        <taxon>Arthropoda</taxon>
        <taxon>Chelicerata</taxon>
        <taxon>Arachnida</taxon>
        <taxon>Araneae</taxon>
        <taxon>Araneomorphae</taxon>
        <taxon>Entelegynae</taxon>
        <taxon>Araneoidea</taxon>
        <taxon>Araneidae</taxon>
        <taxon>Caerostris</taxon>
    </lineage>
</organism>
<dbReference type="EMBL" id="BPLR01021417">
    <property type="protein sequence ID" value="GIX89363.1"/>
    <property type="molecule type" value="Genomic_DNA"/>
</dbReference>
<comment type="caution">
    <text evidence="1">The sequence shown here is derived from an EMBL/GenBank/DDBJ whole genome shotgun (WGS) entry which is preliminary data.</text>
</comment>
<dbReference type="Proteomes" id="UP001054945">
    <property type="component" value="Unassembled WGS sequence"/>
</dbReference>
<sequence>MTNVLKCLSLEEFNLDMSCRMLLRKSSLASSVVLLGLEEGNRKLSEGPEKRSGFSRLELGTSWVVPSS</sequence>
<gene>
    <name evidence="1" type="ORF">CEXT_232161</name>
</gene>
<protein>
    <submittedName>
        <fullName evidence="1">Uncharacterized protein</fullName>
    </submittedName>
</protein>
<reference evidence="1 2" key="1">
    <citation type="submission" date="2021-06" db="EMBL/GenBank/DDBJ databases">
        <title>Caerostris extrusa draft genome.</title>
        <authorList>
            <person name="Kono N."/>
            <person name="Arakawa K."/>
        </authorList>
    </citation>
    <scope>NUCLEOTIDE SEQUENCE [LARGE SCALE GENOMIC DNA]</scope>
</reference>
<accession>A0AAV4NYD2</accession>
<evidence type="ECO:0000313" key="2">
    <source>
        <dbReference type="Proteomes" id="UP001054945"/>
    </source>
</evidence>
<keyword evidence="2" id="KW-1185">Reference proteome</keyword>
<dbReference type="AlphaFoldDB" id="A0AAV4NYD2"/>
<proteinExistence type="predicted"/>